<dbReference type="InterPro" id="IPR037523">
    <property type="entry name" value="VOC_core"/>
</dbReference>
<dbReference type="AlphaFoldDB" id="A0A2M8LUM2"/>
<evidence type="ECO:0000259" key="1">
    <source>
        <dbReference type="PROSITE" id="PS51819"/>
    </source>
</evidence>
<organism evidence="2 3">
    <name type="scientific">Streptomyces carminius</name>
    <dbReference type="NCBI Taxonomy" id="2665496"/>
    <lineage>
        <taxon>Bacteria</taxon>
        <taxon>Bacillati</taxon>
        <taxon>Actinomycetota</taxon>
        <taxon>Actinomycetes</taxon>
        <taxon>Kitasatosporales</taxon>
        <taxon>Streptomycetaceae</taxon>
        <taxon>Streptomyces</taxon>
    </lineage>
</organism>
<dbReference type="PANTHER" id="PTHR35908">
    <property type="entry name" value="HYPOTHETICAL FUSION PROTEIN"/>
    <property type="match status" value="1"/>
</dbReference>
<dbReference type="Pfam" id="PF18029">
    <property type="entry name" value="Glyoxalase_6"/>
    <property type="match status" value="1"/>
</dbReference>
<dbReference type="Proteomes" id="UP000230407">
    <property type="component" value="Unassembled WGS sequence"/>
</dbReference>
<keyword evidence="3" id="KW-1185">Reference proteome</keyword>
<evidence type="ECO:0000313" key="3">
    <source>
        <dbReference type="Proteomes" id="UP000230407"/>
    </source>
</evidence>
<sequence length="127" mass="13879">MAISALETVVVLDCPDPGKLADFYARLLGGTVEGEGDWVEVAVAPEGAAVRKLAFQKAPGHVPPKWPSAEHSQQFHLDFYVPRAELEEAEREALSLGAELLRNEDGGESGFRVYRDPAGHPFCLCFR</sequence>
<reference evidence="2 3" key="1">
    <citation type="submission" date="2017-11" db="EMBL/GenBank/DDBJ databases">
        <title>Streptomyces carmine sp. nov., a novel actinomycete isolated from Sophora alopecuroides in Xinjiang, China.</title>
        <authorList>
            <person name="Wang Y."/>
            <person name="Luo X."/>
            <person name="Wan C."/>
            <person name="Zhang L."/>
        </authorList>
    </citation>
    <scope>NUCLEOTIDE SEQUENCE [LARGE SCALE GENOMIC DNA]</scope>
    <source>
        <strain evidence="2 3">TRM SA0054</strain>
    </source>
</reference>
<evidence type="ECO:0000313" key="2">
    <source>
        <dbReference type="EMBL" id="PJE95646.1"/>
    </source>
</evidence>
<name>A0A2M8LUM2_9ACTN</name>
<dbReference type="PROSITE" id="PS51819">
    <property type="entry name" value="VOC"/>
    <property type="match status" value="1"/>
</dbReference>
<dbReference type="CDD" id="cd06587">
    <property type="entry name" value="VOC"/>
    <property type="match status" value="1"/>
</dbReference>
<dbReference type="InterPro" id="IPR029068">
    <property type="entry name" value="Glyas_Bleomycin-R_OHBP_Dase"/>
</dbReference>
<dbReference type="InterPro" id="IPR041581">
    <property type="entry name" value="Glyoxalase_6"/>
</dbReference>
<dbReference type="EMBL" id="PGGW01000063">
    <property type="protein sequence ID" value="PJE95646.1"/>
    <property type="molecule type" value="Genomic_DNA"/>
</dbReference>
<protein>
    <submittedName>
        <fullName evidence="2">Glyoxalase</fullName>
    </submittedName>
</protein>
<dbReference type="Gene3D" id="3.10.180.10">
    <property type="entry name" value="2,3-Dihydroxybiphenyl 1,2-Dioxygenase, domain 1"/>
    <property type="match status" value="1"/>
</dbReference>
<accession>A0A2M8LUM2</accession>
<dbReference type="PANTHER" id="PTHR35908:SF1">
    <property type="entry name" value="CONSERVED PROTEIN"/>
    <property type="match status" value="1"/>
</dbReference>
<proteinExistence type="predicted"/>
<gene>
    <name evidence="2" type="ORF">CUT44_22005</name>
</gene>
<dbReference type="RefSeq" id="WP_100203657.1">
    <property type="nucleotide sequence ID" value="NZ_PGGW01000063.1"/>
</dbReference>
<feature type="domain" description="VOC" evidence="1">
    <location>
        <begin position="5"/>
        <end position="127"/>
    </location>
</feature>
<dbReference type="SUPFAM" id="SSF54593">
    <property type="entry name" value="Glyoxalase/Bleomycin resistance protein/Dihydroxybiphenyl dioxygenase"/>
    <property type="match status" value="1"/>
</dbReference>
<comment type="caution">
    <text evidence="2">The sequence shown here is derived from an EMBL/GenBank/DDBJ whole genome shotgun (WGS) entry which is preliminary data.</text>
</comment>